<keyword evidence="9" id="KW-1185">Reference proteome</keyword>
<dbReference type="GO" id="GO:0022627">
    <property type="term" value="C:cytosolic small ribosomal subunit"/>
    <property type="evidence" value="ECO:0007669"/>
    <property type="project" value="TreeGrafter"/>
</dbReference>
<dbReference type="Pfam" id="PF00318">
    <property type="entry name" value="Ribosomal_S2"/>
    <property type="match status" value="1"/>
</dbReference>
<dbReference type="GO" id="GO:0006412">
    <property type="term" value="P:translation"/>
    <property type="evidence" value="ECO:0007669"/>
    <property type="project" value="UniProtKB-UniRule"/>
</dbReference>
<reference evidence="9" key="1">
    <citation type="submission" date="2017-10" db="EMBL/GenBank/DDBJ databases">
        <authorList>
            <person name="Gaisin V.A."/>
            <person name="Rysina M.S."/>
            <person name="Grouzdev D.S."/>
        </authorList>
    </citation>
    <scope>NUCLEOTIDE SEQUENCE [LARGE SCALE GENOMIC DNA]</scope>
    <source>
        <strain evidence="9">V1</strain>
    </source>
</reference>
<protein>
    <recommendedName>
        <fullName evidence="4 5">Small ribosomal subunit protein uS2</fullName>
    </recommendedName>
</protein>
<dbReference type="Gene3D" id="1.10.287.610">
    <property type="entry name" value="Helix hairpin bin"/>
    <property type="match status" value="1"/>
</dbReference>
<dbReference type="InterPro" id="IPR023591">
    <property type="entry name" value="Ribosomal_uS2_flav_dom_sf"/>
</dbReference>
<dbReference type="NCBIfam" id="TIGR01011">
    <property type="entry name" value="rpsB_bact"/>
    <property type="match status" value="1"/>
</dbReference>
<dbReference type="RefSeq" id="WP_110022336.1">
    <property type="nucleotide sequence ID" value="NZ_PDNZ01000002.1"/>
</dbReference>
<dbReference type="SUPFAM" id="SSF52313">
    <property type="entry name" value="Ribosomal protein S2"/>
    <property type="match status" value="1"/>
</dbReference>
<dbReference type="OrthoDB" id="9808036at2"/>
<evidence type="ECO:0000256" key="2">
    <source>
        <dbReference type="ARBA" id="ARBA00022980"/>
    </source>
</evidence>
<evidence type="ECO:0000313" key="8">
    <source>
        <dbReference type="EMBL" id="PWW82620.1"/>
    </source>
</evidence>
<dbReference type="InterPro" id="IPR018130">
    <property type="entry name" value="Ribosomal_uS2_CS"/>
</dbReference>
<dbReference type="PRINTS" id="PR00395">
    <property type="entry name" value="RIBOSOMALS2"/>
</dbReference>
<dbReference type="GO" id="GO:0003735">
    <property type="term" value="F:structural constituent of ribosome"/>
    <property type="evidence" value="ECO:0007669"/>
    <property type="project" value="InterPro"/>
</dbReference>
<dbReference type="PANTHER" id="PTHR12534">
    <property type="entry name" value="30S RIBOSOMAL PROTEIN S2 PROKARYOTIC AND ORGANELLAR"/>
    <property type="match status" value="1"/>
</dbReference>
<dbReference type="HAMAP" id="MF_00291_B">
    <property type="entry name" value="Ribosomal_uS2_B"/>
    <property type="match status" value="1"/>
</dbReference>
<keyword evidence="2 5" id="KW-0689">Ribosomal protein</keyword>
<comment type="similarity">
    <text evidence="1 5 6">Belongs to the universal ribosomal protein uS2 family.</text>
</comment>
<evidence type="ECO:0000313" key="9">
    <source>
        <dbReference type="Proteomes" id="UP000246278"/>
    </source>
</evidence>
<dbReference type="EMBL" id="PDNZ01000002">
    <property type="protein sequence ID" value="PWW82620.1"/>
    <property type="molecule type" value="Genomic_DNA"/>
</dbReference>
<organism evidence="8 9">
    <name type="scientific">Prosthecochloris marina</name>
    <dbReference type="NCBI Taxonomy" id="2017681"/>
    <lineage>
        <taxon>Bacteria</taxon>
        <taxon>Pseudomonadati</taxon>
        <taxon>Chlorobiota</taxon>
        <taxon>Chlorobiia</taxon>
        <taxon>Chlorobiales</taxon>
        <taxon>Chlorobiaceae</taxon>
        <taxon>Prosthecochloris</taxon>
    </lineage>
</organism>
<feature type="region of interest" description="Disordered" evidence="7">
    <location>
        <begin position="231"/>
        <end position="262"/>
    </location>
</feature>
<dbReference type="PANTHER" id="PTHR12534:SF0">
    <property type="entry name" value="SMALL RIBOSOMAL SUBUNIT PROTEIN US2M"/>
    <property type="match status" value="1"/>
</dbReference>
<evidence type="ECO:0000256" key="7">
    <source>
        <dbReference type="SAM" id="MobiDB-lite"/>
    </source>
</evidence>
<evidence type="ECO:0000256" key="6">
    <source>
        <dbReference type="RuleBase" id="RU003631"/>
    </source>
</evidence>
<dbReference type="Gene3D" id="3.40.50.10490">
    <property type="entry name" value="Glucose-6-phosphate isomerase like protein, domain 1"/>
    <property type="match status" value="1"/>
</dbReference>
<accession>A0A317T8G3</accession>
<dbReference type="CDD" id="cd01425">
    <property type="entry name" value="RPS2"/>
    <property type="match status" value="1"/>
</dbReference>
<sequence length="262" mass="29547">MQQTQTASRFQLEDMLRSGVHFGHLARRWCPKMKPYIFMEKNGVHIIDLKKTLVMAEEAMKAIEAIAMTGREIMFVGTKKQAKSIIAEEAERAGMPYVSERWLGGMLTNFSTIRQSIRRMNAIDRMETDGTFDMITKKERLMLMREKEKLVRILGGIAEMTRLPAALFVVDIKKEHIAVREARSLGIPIFALVDTNCDPDEVDFVIPANDDAIRSIELMVKGVADAISNARQQSAEEAAMAEAQEAEEEEHDKAGQEESAQD</sequence>
<name>A0A317T8G3_9CHLB</name>
<dbReference type="InterPro" id="IPR001865">
    <property type="entry name" value="Ribosomal_uS2"/>
</dbReference>
<evidence type="ECO:0000256" key="1">
    <source>
        <dbReference type="ARBA" id="ARBA00006242"/>
    </source>
</evidence>
<dbReference type="PROSITE" id="PS00963">
    <property type="entry name" value="RIBOSOMAL_S2_2"/>
    <property type="match status" value="1"/>
</dbReference>
<dbReference type="PROSITE" id="PS00962">
    <property type="entry name" value="RIBOSOMAL_S2_1"/>
    <property type="match status" value="1"/>
</dbReference>
<evidence type="ECO:0000256" key="3">
    <source>
        <dbReference type="ARBA" id="ARBA00023274"/>
    </source>
</evidence>
<feature type="compositionally biased region" description="Low complexity" evidence="7">
    <location>
        <begin position="231"/>
        <end position="243"/>
    </location>
</feature>
<dbReference type="FunFam" id="1.10.287.610:FF:000001">
    <property type="entry name" value="30S ribosomal protein S2"/>
    <property type="match status" value="1"/>
</dbReference>
<keyword evidence="3 5" id="KW-0687">Ribonucleoprotein</keyword>
<evidence type="ECO:0000256" key="4">
    <source>
        <dbReference type="ARBA" id="ARBA00035256"/>
    </source>
</evidence>
<comment type="caution">
    <text evidence="8">The sequence shown here is derived from an EMBL/GenBank/DDBJ whole genome shotgun (WGS) entry which is preliminary data.</text>
</comment>
<gene>
    <name evidence="5 8" type="primary">rpsB</name>
    <name evidence="8" type="ORF">CR164_02375</name>
</gene>
<dbReference type="AlphaFoldDB" id="A0A317T8G3"/>
<proteinExistence type="inferred from homology"/>
<evidence type="ECO:0000256" key="5">
    <source>
        <dbReference type="HAMAP-Rule" id="MF_00291"/>
    </source>
</evidence>
<dbReference type="Proteomes" id="UP000246278">
    <property type="component" value="Unassembled WGS sequence"/>
</dbReference>
<dbReference type="InterPro" id="IPR005706">
    <property type="entry name" value="Ribosomal_uS2_bac/mit/plastid"/>
</dbReference>